<evidence type="ECO:0000256" key="2">
    <source>
        <dbReference type="SAM" id="Phobius"/>
    </source>
</evidence>
<accession>A0A841R2M9</accession>
<keyword evidence="2" id="KW-1133">Transmembrane helix</keyword>
<feature type="domain" description="Alpha/beta hydrolase fold-3" evidence="3">
    <location>
        <begin position="83"/>
        <end position="282"/>
    </location>
</feature>
<name>A0A841R2M9_9FIRM</name>
<keyword evidence="2" id="KW-0472">Membrane</keyword>
<dbReference type="RefSeq" id="WP_159822019.1">
    <property type="nucleotide sequence ID" value="NZ_CABWNB010000001.1"/>
</dbReference>
<evidence type="ECO:0000259" key="3">
    <source>
        <dbReference type="Pfam" id="PF07859"/>
    </source>
</evidence>
<dbReference type="InterPro" id="IPR013094">
    <property type="entry name" value="AB_hydrolase_3"/>
</dbReference>
<dbReference type="InterPro" id="IPR029058">
    <property type="entry name" value="AB_hydrolase_fold"/>
</dbReference>
<dbReference type="EMBL" id="JACHHI010000001">
    <property type="protein sequence ID" value="MBB6477108.1"/>
    <property type="molecule type" value="Genomic_DNA"/>
</dbReference>
<feature type="transmembrane region" description="Helical" evidence="2">
    <location>
        <begin position="81"/>
        <end position="101"/>
    </location>
</feature>
<evidence type="ECO:0000313" key="5">
    <source>
        <dbReference type="Proteomes" id="UP000591941"/>
    </source>
</evidence>
<dbReference type="Gene3D" id="3.40.50.1820">
    <property type="entry name" value="alpha/beta hydrolase"/>
    <property type="match status" value="1"/>
</dbReference>
<keyword evidence="5" id="KW-1185">Reference proteome</keyword>
<keyword evidence="2" id="KW-0812">Transmembrane</keyword>
<organism evidence="4 5">
    <name type="scientific">Negativicoccus succinicivorans</name>
    <dbReference type="NCBI Taxonomy" id="620903"/>
    <lineage>
        <taxon>Bacteria</taxon>
        <taxon>Bacillati</taxon>
        <taxon>Bacillota</taxon>
        <taxon>Negativicutes</taxon>
        <taxon>Veillonellales</taxon>
        <taxon>Veillonellaceae</taxon>
        <taxon>Negativicoccus</taxon>
    </lineage>
</organism>
<evidence type="ECO:0000256" key="1">
    <source>
        <dbReference type="ARBA" id="ARBA00022801"/>
    </source>
</evidence>
<sequence length="317" mass="35818">MNSVEESSRSRAVKWLLRLSGVKALTEWTDGDILSWIIKRQLVWDATVPHWLTQRHEVSDMTEDGIRTVRIAASKESNKQYLYYVHGGGFLMEMYFLYWLFADRITSSLGAELALPIYPLLPEANMEAGFQAVLASYQRWYKTIPKEAKIHIIADSSGCSLALRLAQETVASGVPAPKNLILISPWVDMNVSDKRLDIYEQDDPFISVEALRECAAMAVPNQDYDDPRYSPLYGNLSGIGRLSVFTGTADTLYPNALALRNQATLAHVPINYYEHTGMFHIYPHFLVEEGRQAFVMIKKIIAGKAPDPRGRGFTIIR</sequence>
<comment type="caution">
    <text evidence="4">The sequence shown here is derived from an EMBL/GenBank/DDBJ whole genome shotgun (WGS) entry which is preliminary data.</text>
</comment>
<reference evidence="4 5" key="1">
    <citation type="submission" date="2020-08" db="EMBL/GenBank/DDBJ databases">
        <title>Genomic Encyclopedia of Type Strains, Phase IV (KMG-IV): sequencing the most valuable type-strain genomes for metagenomic binning, comparative biology and taxonomic classification.</title>
        <authorList>
            <person name="Goeker M."/>
        </authorList>
    </citation>
    <scope>NUCLEOTIDE SEQUENCE [LARGE SCALE GENOMIC DNA]</scope>
    <source>
        <strain evidence="4 5">DSM 21255</strain>
    </source>
</reference>
<keyword evidence="1" id="KW-0378">Hydrolase</keyword>
<dbReference type="OrthoDB" id="9815425at2"/>
<evidence type="ECO:0000313" key="4">
    <source>
        <dbReference type="EMBL" id="MBB6477108.1"/>
    </source>
</evidence>
<dbReference type="Pfam" id="PF07859">
    <property type="entry name" value="Abhydrolase_3"/>
    <property type="match status" value="1"/>
</dbReference>
<dbReference type="GeneID" id="93485415"/>
<dbReference type="PANTHER" id="PTHR48081:SF8">
    <property type="entry name" value="ALPHA_BETA HYDROLASE FOLD-3 DOMAIN-CONTAINING PROTEIN-RELATED"/>
    <property type="match status" value="1"/>
</dbReference>
<dbReference type="InterPro" id="IPR050300">
    <property type="entry name" value="GDXG_lipolytic_enzyme"/>
</dbReference>
<gene>
    <name evidence="4" type="ORF">HNR45_000130</name>
</gene>
<dbReference type="Proteomes" id="UP000591941">
    <property type="component" value="Unassembled WGS sequence"/>
</dbReference>
<dbReference type="PANTHER" id="PTHR48081">
    <property type="entry name" value="AB HYDROLASE SUPERFAMILY PROTEIN C4A8.06C"/>
    <property type="match status" value="1"/>
</dbReference>
<dbReference type="AlphaFoldDB" id="A0A841R2M9"/>
<dbReference type="SUPFAM" id="SSF53474">
    <property type="entry name" value="alpha/beta-Hydrolases"/>
    <property type="match status" value="1"/>
</dbReference>
<protein>
    <submittedName>
        <fullName evidence="4">Acetyl esterase/lipase</fullName>
    </submittedName>
</protein>
<dbReference type="GO" id="GO:0016787">
    <property type="term" value="F:hydrolase activity"/>
    <property type="evidence" value="ECO:0007669"/>
    <property type="project" value="UniProtKB-KW"/>
</dbReference>
<proteinExistence type="predicted"/>